<proteinExistence type="predicted"/>
<feature type="compositionally biased region" description="Low complexity" evidence="2">
    <location>
        <begin position="17"/>
        <end position="34"/>
    </location>
</feature>
<keyword evidence="3" id="KW-0472">Membrane</keyword>
<dbReference type="PANTHER" id="PTHR20963">
    <property type="entry name" value="MULTIPLE INOSITOL POLYPHOSPHATE PHOSPHATASE-RELATED"/>
    <property type="match status" value="1"/>
</dbReference>
<feature type="transmembrane region" description="Helical" evidence="3">
    <location>
        <begin position="73"/>
        <end position="92"/>
    </location>
</feature>
<dbReference type="PANTHER" id="PTHR20963:SF42">
    <property type="entry name" value="PHOSPHOGLYCERATE MUTASE-LIKE PROTEIN"/>
    <property type="match status" value="1"/>
</dbReference>
<feature type="compositionally biased region" description="Basic residues" evidence="2">
    <location>
        <begin position="35"/>
        <end position="45"/>
    </location>
</feature>
<gene>
    <name evidence="4" type="ORF">BMF94_1448</name>
</gene>
<evidence type="ECO:0000256" key="1">
    <source>
        <dbReference type="ARBA" id="ARBA00022801"/>
    </source>
</evidence>
<dbReference type="InterPro" id="IPR029033">
    <property type="entry name" value="His_PPase_superfam"/>
</dbReference>
<keyword evidence="1" id="KW-0378">Hydrolase</keyword>
<dbReference type="STRING" id="741276.A0A2S5BFJ8"/>
<keyword evidence="3" id="KW-1133">Transmembrane helix</keyword>
<accession>A0A2S5BFJ8</accession>
<dbReference type="CDD" id="cd07061">
    <property type="entry name" value="HP_HAP_like"/>
    <property type="match status" value="1"/>
</dbReference>
<evidence type="ECO:0000256" key="2">
    <source>
        <dbReference type="SAM" id="MobiDB-lite"/>
    </source>
</evidence>
<evidence type="ECO:0000313" key="5">
    <source>
        <dbReference type="Proteomes" id="UP000237144"/>
    </source>
</evidence>
<dbReference type="PROSITE" id="PS00616">
    <property type="entry name" value="HIS_ACID_PHOSPHAT_1"/>
    <property type="match status" value="1"/>
</dbReference>
<dbReference type="Proteomes" id="UP000237144">
    <property type="component" value="Unassembled WGS sequence"/>
</dbReference>
<keyword evidence="5" id="KW-1185">Reference proteome</keyword>
<keyword evidence="3" id="KW-0812">Transmembrane</keyword>
<dbReference type="InterPro" id="IPR033379">
    <property type="entry name" value="Acid_Pase_AS"/>
</dbReference>
<dbReference type="SUPFAM" id="SSF53254">
    <property type="entry name" value="Phosphoglycerate mutase-like"/>
    <property type="match status" value="1"/>
</dbReference>
<organism evidence="4 5">
    <name type="scientific">Rhodotorula taiwanensis</name>
    <dbReference type="NCBI Taxonomy" id="741276"/>
    <lineage>
        <taxon>Eukaryota</taxon>
        <taxon>Fungi</taxon>
        <taxon>Dikarya</taxon>
        <taxon>Basidiomycota</taxon>
        <taxon>Pucciniomycotina</taxon>
        <taxon>Microbotryomycetes</taxon>
        <taxon>Sporidiobolales</taxon>
        <taxon>Sporidiobolaceae</taxon>
        <taxon>Rhodotorula</taxon>
    </lineage>
</organism>
<evidence type="ECO:0000256" key="3">
    <source>
        <dbReference type="SAM" id="Phobius"/>
    </source>
</evidence>
<feature type="region of interest" description="Disordered" evidence="2">
    <location>
        <begin position="1"/>
        <end position="55"/>
    </location>
</feature>
<sequence>MARHADARTTETDSDADATSPLLPQPATAATARRQSLHGRTHASRRSAEDPDPELAAEEQLDDGETAYAKLRWIVSSLIIAAFIAIILWLALGDAGVRRSEGYRDPGFPGEDEVGYEGPTPTGVEALAAATSYPTYHDTSPISPPAGLETEEFNILHHLGNLSPWRTVNFGLKGTAQVPEGCTVEQVQLLHRHGARYPTTGAGTQRFADEVVGADGFKATGNLSFLNEWTYPLGLEILTPFGREQLFNLGVSFRTKYGALLKAGQKPVFRTESQDRMVKSALNFAAGFFGVPYQEQYHQLITVEAPSFNNTLAPYMTCPNAGNSRLTDGHTKRRNWVNKYLRDALPRIQAQVEGVVLTQEHLFEMQLLCAYELVSLGGSAFCAHFTEDEWRGFEYAHDIEFFDSYCALHSFDDDSRLKADDVVNTAFGQPAQAAMGKGWAQEWLARTFKQPLGQFNSTTNSTLHTAQFFPLDQNLYVDATHDTVISAVIVALGFQSLARSGPLPDDHIPKDLSYVAAATTPFAANLHSQILSCPNVNLGSSGTSKSNRHVRWILNDGVMPLDHIKGCAINEDGMCSFEAYTTWLRQDLQSIDWEHDCYADYAKPSRPIRDGRPPRT</sequence>
<dbReference type="InterPro" id="IPR000560">
    <property type="entry name" value="His_Pase_clade-2"/>
</dbReference>
<reference evidence="4 5" key="1">
    <citation type="journal article" date="2018" name="Front. Microbiol.">
        <title>Prospects for Fungal Bioremediation of Acidic Radioactive Waste Sites: Characterization and Genome Sequence of Rhodotorula taiwanensis MD1149.</title>
        <authorList>
            <person name="Tkavc R."/>
            <person name="Matrosova V.Y."/>
            <person name="Grichenko O.E."/>
            <person name="Gostincar C."/>
            <person name="Volpe R.P."/>
            <person name="Klimenkova P."/>
            <person name="Gaidamakova E.K."/>
            <person name="Zhou C.E."/>
            <person name="Stewart B.J."/>
            <person name="Lyman M.G."/>
            <person name="Malfatti S.A."/>
            <person name="Rubinfeld B."/>
            <person name="Courtot M."/>
            <person name="Singh J."/>
            <person name="Dalgard C.L."/>
            <person name="Hamilton T."/>
            <person name="Frey K.G."/>
            <person name="Gunde-Cimerman N."/>
            <person name="Dugan L."/>
            <person name="Daly M.J."/>
        </authorList>
    </citation>
    <scope>NUCLEOTIDE SEQUENCE [LARGE SCALE GENOMIC DNA]</scope>
    <source>
        <strain evidence="4 5">MD1149</strain>
    </source>
</reference>
<evidence type="ECO:0000313" key="4">
    <source>
        <dbReference type="EMBL" id="POY75545.1"/>
    </source>
</evidence>
<feature type="compositionally biased region" description="Basic and acidic residues" evidence="2">
    <location>
        <begin position="1"/>
        <end position="11"/>
    </location>
</feature>
<dbReference type="AlphaFoldDB" id="A0A2S5BFJ8"/>
<dbReference type="OrthoDB" id="6509975at2759"/>
<dbReference type="Pfam" id="PF00328">
    <property type="entry name" value="His_Phos_2"/>
    <property type="match status" value="1"/>
</dbReference>
<dbReference type="Gene3D" id="3.40.50.1240">
    <property type="entry name" value="Phosphoglycerate mutase-like"/>
    <property type="match status" value="1"/>
</dbReference>
<comment type="caution">
    <text evidence="4">The sequence shown here is derived from an EMBL/GenBank/DDBJ whole genome shotgun (WGS) entry which is preliminary data.</text>
</comment>
<dbReference type="EMBL" id="PJQD01000014">
    <property type="protein sequence ID" value="POY75545.1"/>
    <property type="molecule type" value="Genomic_DNA"/>
</dbReference>
<dbReference type="GO" id="GO:0003993">
    <property type="term" value="F:acid phosphatase activity"/>
    <property type="evidence" value="ECO:0007669"/>
    <property type="project" value="TreeGrafter"/>
</dbReference>
<evidence type="ECO:0008006" key="6">
    <source>
        <dbReference type="Google" id="ProtNLM"/>
    </source>
</evidence>
<protein>
    <recommendedName>
        <fullName evidence="6">Acid phosphatase</fullName>
    </recommendedName>
</protein>
<name>A0A2S5BFJ8_9BASI</name>